<dbReference type="AlphaFoldDB" id="A0A9P1GDC7"/>
<comment type="caution">
    <text evidence="2">The sequence shown here is derived from an EMBL/GenBank/DDBJ whole genome shotgun (WGS) entry which is preliminary data.</text>
</comment>
<name>A0A9P1GDC7_9DINO</name>
<dbReference type="Proteomes" id="UP001152797">
    <property type="component" value="Unassembled WGS sequence"/>
</dbReference>
<dbReference type="EMBL" id="CAMXCT030004668">
    <property type="protein sequence ID" value="CAL4797193.1"/>
    <property type="molecule type" value="Genomic_DNA"/>
</dbReference>
<feature type="region of interest" description="Disordered" evidence="1">
    <location>
        <begin position="63"/>
        <end position="90"/>
    </location>
</feature>
<proteinExistence type="predicted"/>
<reference evidence="3" key="2">
    <citation type="submission" date="2024-04" db="EMBL/GenBank/DDBJ databases">
        <authorList>
            <person name="Chen Y."/>
            <person name="Shah S."/>
            <person name="Dougan E. K."/>
            <person name="Thang M."/>
            <person name="Chan C."/>
        </authorList>
    </citation>
    <scope>NUCLEOTIDE SEQUENCE [LARGE SCALE GENOMIC DNA]</scope>
</reference>
<dbReference type="OrthoDB" id="448195at2759"/>
<accession>A0A9P1GDC7</accession>
<dbReference type="EMBL" id="CAMXCT020004668">
    <property type="protein sequence ID" value="CAL1163256.1"/>
    <property type="molecule type" value="Genomic_DNA"/>
</dbReference>
<organism evidence="2">
    <name type="scientific">Cladocopium goreaui</name>
    <dbReference type="NCBI Taxonomy" id="2562237"/>
    <lineage>
        <taxon>Eukaryota</taxon>
        <taxon>Sar</taxon>
        <taxon>Alveolata</taxon>
        <taxon>Dinophyceae</taxon>
        <taxon>Suessiales</taxon>
        <taxon>Symbiodiniaceae</taxon>
        <taxon>Cladocopium</taxon>
    </lineage>
</organism>
<evidence type="ECO:0000313" key="2">
    <source>
        <dbReference type="EMBL" id="CAI4009881.1"/>
    </source>
</evidence>
<sequence length="385" mass="41632">MAVIQPEGQITWGGAVLPRIETLDPRIRKVALERYYLPKLIEDGYARDPVIGRVIAAAEGRSSGSSFRPRVQRRTRRVERGGERVPKRKMQGRATDLVSWSLFNPVSMGPVDGFSLEMSDAGGVPTLSLSLSTNLKISVPELLQTLMSVNGGAPGTSLRQETESRSSMANHVAQARKVAEGPIAPFKNSPSYADYVQSNNWQGYQHVNTLVLNDEKMLRSLGGGQELSGSACPENSPESTSREGPSWGVRCCGFSGSTTGLDEASPCDVEIATIHRANAMTRYDESPGRSVAGGRVARNSPVDEKRLREQWSKNPPGVRQTMPERTMQASQRSTSLPSLREAAAAQHMVFQAPGTQVTQVPCGSASQGYIAGPRAKWGPVARMLA</sequence>
<feature type="region of interest" description="Disordered" evidence="1">
    <location>
        <begin position="222"/>
        <end position="245"/>
    </location>
</feature>
<reference evidence="2" key="1">
    <citation type="submission" date="2022-10" db="EMBL/GenBank/DDBJ databases">
        <authorList>
            <person name="Chen Y."/>
            <person name="Dougan E. K."/>
            <person name="Chan C."/>
            <person name="Rhodes N."/>
            <person name="Thang M."/>
        </authorList>
    </citation>
    <scope>NUCLEOTIDE SEQUENCE</scope>
</reference>
<keyword evidence="4" id="KW-1185">Reference proteome</keyword>
<protein>
    <submittedName>
        <fullName evidence="2">Uncharacterized protein</fullName>
    </submittedName>
</protein>
<feature type="region of interest" description="Disordered" evidence="1">
    <location>
        <begin position="284"/>
        <end position="305"/>
    </location>
</feature>
<dbReference type="EMBL" id="CAMXCT010004668">
    <property type="protein sequence ID" value="CAI4009881.1"/>
    <property type="molecule type" value="Genomic_DNA"/>
</dbReference>
<gene>
    <name evidence="2" type="ORF">C1SCF055_LOCUS35208</name>
</gene>
<evidence type="ECO:0000256" key="1">
    <source>
        <dbReference type="SAM" id="MobiDB-lite"/>
    </source>
</evidence>
<evidence type="ECO:0000313" key="4">
    <source>
        <dbReference type="Proteomes" id="UP001152797"/>
    </source>
</evidence>
<evidence type="ECO:0000313" key="3">
    <source>
        <dbReference type="EMBL" id="CAL1163256.1"/>
    </source>
</evidence>